<protein>
    <submittedName>
        <fullName evidence="2">Uncharacterized protein</fullName>
    </submittedName>
</protein>
<name>A0AAD8DU11_MYTSE</name>
<organism evidence="2 3">
    <name type="scientific">Mythimna separata</name>
    <name type="common">Oriental armyworm</name>
    <name type="synonym">Pseudaletia separata</name>
    <dbReference type="NCBI Taxonomy" id="271217"/>
    <lineage>
        <taxon>Eukaryota</taxon>
        <taxon>Metazoa</taxon>
        <taxon>Ecdysozoa</taxon>
        <taxon>Arthropoda</taxon>
        <taxon>Hexapoda</taxon>
        <taxon>Insecta</taxon>
        <taxon>Pterygota</taxon>
        <taxon>Neoptera</taxon>
        <taxon>Endopterygota</taxon>
        <taxon>Lepidoptera</taxon>
        <taxon>Glossata</taxon>
        <taxon>Ditrysia</taxon>
        <taxon>Noctuoidea</taxon>
        <taxon>Noctuidae</taxon>
        <taxon>Noctuinae</taxon>
        <taxon>Hadenini</taxon>
        <taxon>Mythimna</taxon>
    </lineage>
</organism>
<feature type="region of interest" description="Disordered" evidence="1">
    <location>
        <begin position="79"/>
        <end position="100"/>
    </location>
</feature>
<comment type="caution">
    <text evidence="2">The sequence shown here is derived from an EMBL/GenBank/DDBJ whole genome shotgun (WGS) entry which is preliminary data.</text>
</comment>
<accession>A0AAD8DU11</accession>
<gene>
    <name evidence="2" type="ORF">PYW07_004223</name>
</gene>
<evidence type="ECO:0000313" key="3">
    <source>
        <dbReference type="Proteomes" id="UP001231518"/>
    </source>
</evidence>
<dbReference type="EMBL" id="JARGEI010000012">
    <property type="protein sequence ID" value="KAJ8723043.1"/>
    <property type="molecule type" value="Genomic_DNA"/>
</dbReference>
<dbReference type="Proteomes" id="UP001231518">
    <property type="component" value="Chromosome 15"/>
</dbReference>
<dbReference type="AlphaFoldDB" id="A0AAD8DU11"/>
<proteinExistence type="predicted"/>
<evidence type="ECO:0000256" key="1">
    <source>
        <dbReference type="SAM" id="MobiDB-lite"/>
    </source>
</evidence>
<keyword evidence="3" id="KW-1185">Reference proteome</keyword>
<sequence>MFCALLTSQTGWARRPCGGTAVRPLFEEWLERQHGVLTFHMTQVLTGHGKFGRFLHRIRVEETPGCHHCDDRPEDGGAYGGGMPLLGRASPCPRGGDWSQ</sequence>
<reference evidence="2" key="1">
    <citation type="submission" date="2023-03" db="EMBL/GenBank/DDBJ databases">
        <title>Chromosome-level genomes of two armyworms, Mythimna separata and Mythimna loreyi, provide insights into the biosynthesis and reception of sex pheromones.</title>
        <authorList>
            <person name="Zhao H."/>
        </authorList>
    </citation>
    <scope>NUCLEOTIDE SEQUENCE</scope>
    <source>
        <strain evidence="2">BeijingLab</strain>
        <tissue evidence="2">Pupa</tissue>
    </source>
</reference>
<evidence type="ECO:0000313" key="2">
    <source>
        <dbReference type="EMBL" id="KAJ8723043.1"/>
    </source>
</evidence>